<comment type="caution">
    <text evidence="1">The sequence shown here is derived from an EMBL/GenBank/DDBJ whole genome shotgun (WGS) entry which is preliminary data.</text>
</comment>
<proteinExistence type="predicted"/>
<dbReference type="AlphaFoldDB" id="A0A813FTV5"/>
<evidence type="ECO:0000313" key="2">
    <source>
        <dbReference type="Proteomes" id="UP000654075"/>
    </source>
</evidence>
<dbReference type="Proteomes" id="UP000654075">
    <property type="component" value="Unassembled WGS sequence"/>
</dbReference>
<accession>A0A813FTV5</accession>
<sequence>MCYAWEGLLYISVHSCAKGSELLAFHEAPFLVQGRRPGERKKKSQGYFLNNSEGYACDKRAEGSVRRKNKKEGSKTWRMPAAQGGWGWHRQASSFYVSRRREKTQCLCIVPSITKIG</sequence>
<feature type="non-terminal residue" evidence="1">
    <location>
        <position position="117"/>
    </location>
</feature>
<name>A0A813FTV5_POLGL</name>
<protein>
    <submittedName>
        <fullName evidence="1">Uncharacterized protein</fullName>
    </submittedName>
</protein>
<gene>
    <name evidence="1" type="ORF">PGLA1383_LOCUS35104</name>
</gene>
<keyword evidence="2" id="KW-1185">Reference proteome</keyword>
<dbReference type="EMBL" id="CAJNNV010026156">
    <property type="protein sequence ID" value="CAE8617438.1"/>
    <property type="molecule type" value="Genomic_DNA"/>
</dbReference>
<evidence type="ECO:0000313" key="1">
    <source>
        <dbReference type="EMBL" id="CAE8617438.1"/>
    </source>
</evidence>
<organism evidence="1 2">
    <name type="scientific">Polarella glacialis</name>
    <name type="common">Dinoflagellate</name>
    <dbReference type="NCBI Taxonomy" id="89957"/>
    <lineage>
        <taxon>Eukaryota</taxon>
        <taxon>Sar</taxon>
        <taxon>Alveolata</taxon>
        <taxon>Dinophyceae</taxon>
        <taxon>Suessiales</taxon>
        <taxon>Suessiaceae</taxon>
        <taxon>Polarella</taxon>
    </lineage>
</organism>
<reference evidence="1" key="1">
    <citation type="submission" date="2021-02" db="EMBL/GenBank/DDBJ databases">
        <authorList>
            <person name="Dougan E. K."/>
            <person name="Rhodes N."/>
            <person name="Thang M."/>
            <person name="Chan C."/>
        </authorList>
    </citation>
    <scope>NUCLEOTIDE SEQUENCE</scope>
</reference>